<gene>
    <name evidence="4" type="ORF">JYT35_00860</name>
</gene>
<dbReference type="EMBL" id="JAFIUH010000010">
    <property type="protein sequence ID" value="MBN4059648.1"/>
    <property type="molecule type" value="Genomic_DNA"/>
</dbReference>
<keyword evidence="5" id="KW-1185">Reference proteome</keyword>
<accession>A0ABS3AQ13</accession>
<dbReference type="InterPro" id="IPR046919">
    <property type="entry name" value="ABC-3C_CTD10"/>
</dbReference>
<name>A0ABS3AQ13_9ACTN</name>
<organism evidence="4 5">
    <name type="scientific">Acidimicrobium ferrooxidans</name>
    <dbReference type="NCBI Taxonomy" id="53635"/>
    <lineage>
        <taxon>Bacteria</taxon>
        <taxon>Bacillati</taxon>
        <taxon>Actinomycetota</taxon>
        <taxon>Acidimicrobiia</taxon>
        <taxon>Acidimicrobiales</taxon>
        <taxon>Acidimicrobiaceae</taxon>
        <taxon>Acidimicrobium</taxon>
    </lineage>
</organism>
<feature type="coiled-coil region" evidence="1">
    <location>
        <begin position="232"/>
        <end position="282"/>
    </location>
</feature>
<dbReference type="Proteomes" id="UP000724964">
    <property type="component" value="Unassembled WGS sequence"/>
</dbReference>
<feature type="domain" description="DUF2326" evidence="2">
    <location>
        <begin position="453"/>
        <end position="587"/>
    </location>
</feature>
<feature type="coiled-coil region" evidence="1">
    <location>
        <begin position="386"/>
        <end position="430"/>
    </location>
</feature>
<proteinExistence type="predicted"/>
<comment type="caution">
    <text evidence="4">The sequence shown here is derived from an EMBL/GenBank/DDBJ whole genome shotgun (WGS) entry which is preliminary data.</text>
</comment>
<dbReference type="InterPro" id="IPR027417">
    <property type="entry name" value="P-loop_NTPase"/>
</dbReference>
<evidence type="ECO:0000259" key="2">
    <source>
        <dbReference type="Pfam" id="PF10088"/>
    </source>
</evidence>
<dbReference type="Pfam" id="PF10088">
    <property type="entry name" value="DUF2326"/>
    <property type="match status" value="1"/>
</dbReference>
<keyword evidence="1" id="KW-0175">Coiled coil</keyword>
<protein>
    <submittedName>
        <fullName evidence="4">DUF2326 domain-containing protein</fullName>
    </submittedName>
</protein>
<dbReference type="Pfam" id="PF20275">
    <property type="entry name" value="CTD10"/>
    <property type="match status" value="1"/>
</dbReference>
<evidence type="ECO:0000313" key="5">
    <source>
        <dbReference type="Proteomes" id="UP000724964"/>
    </source>
</evidence>
<reference evidence="4" key="1">
    <citation type="submission" date="2021-02" db="EMBL/GenBank/DDBJ databases">
        <title>Activity-based single-cell genomes from oceanic crustal fluid captures similar information to metagenomic and metatranscriptomic surveys with orders of magnitude less sampling.</title>
        <authorList>
            <person name="D'Angelo T.S."/>
            <person name="Orcutt B.N."/>
        </authorList>
    </citation>
    <scope>NUCLEOTIDE SEQUENCE [LARGE SCALE GENOMIC DNA]</scope>
    <source>
        <strain evidence="4">AH-315-J10</strain>
    </source>
</reference>
<evidence type="ECO:0000259" key="3">
    <source>
        <dbReference type="Pfam" id="PF20275"/>
    </source>
</evidence>
<evidence type="ECO:0000256" key="1">
    <source>
        <dbReference type="SAM" id="Coils"/>
    </source>
</evidence>
<dbReference type="Gene3D" id="3.40.50.300">
    <property type="entry name" value="P-loop containing nucleotide triphosphate hydrolases"/>
    <property type="match status" value="1"/>
</dbReference>
<feature type="domain" description="ABC-three component systems C-terminal" evidence="3">
    <location>
        <begin position="291"/>
        <end position="397"/>
    </location>
</feature>
<sequence length="588" mass="65814">MIRFVASDDAKFKTITFARGMNIVLADVTKSSTDHDSRNGSGKSSLVRTFHFLLGGNAAKGSFFRKPELAKSSFALGLELDGTDVTIVRSGRDANTHLYSEEDGILRSDAFPELTEEGKAPEGWEKISLAQWKERLARAFFGLKSDLPKYSPSMRSLLAYLVRREEGGGFGQPFKHQYIQQAWDSQVALSFLLDLDWRIPAAFEQVRDDQKSIDSLKKAARDGSFGVDIGSAAELRTEAAVARQRATDLRAQASEFSVVDQYSNFESEADRLTRRLRDLRDSDAVDRDLLTDIVEAADSEVPPGAAELERLWEQVNVVLPDHIRSTYEEVKEFHESVIANRQLYLSREADLARTRLAERHAERERLDGRRAELMQLLSSGGALEQFMALEAEVARAEGDVRELQGRYELAENLESSKAKAEGRRRELLLQLQGDHHDRSERLDRAIVLFEQYSQTLYDERRGSLVVHETLKGPEFEVEIAGKGSVGIDSMQILCFDLMLMSLLADRRSGPGFLVHDSHIFDGVDERQVAAAVELGAQLAGDLNFQYIVTMNSDAVPNFPKGFDFSALVNEVRLTDAAEDGGLFGFRFD</sequence>
<dbReference type="InterPro" id="IPR018760">
    <property type="entry name" value="DUF2326"/>
</dbReference>
<evidence type="ECO:0000313" key="4">
    <source>
        <dbReference type="EMBL" id="MBN4059648.1"/>
    </source>
</evidence>